<comment type="similarity">
    <text evidence="11 13">In the C-terminal section; belongs to the helicase family. RecG subfamily.</text>
</comment>
<feature type="domain" description="Helicase ATP-binding" evidence="14">
    <location>
        <begin position="636"/>
        <end position="797"/>
    </location>
</feature>
<feature type="domain" description="Helicase C-terminal" evidence="15">
    <location>
        <begin position="822"/>
        <end position="972"/>
    </location>
</feature>
<dbReference type="FunFam" id="3.40.50.300:FF:000546">
    <property type="entry name" value="Transcription-repair-coupling factor"/>
    <property type="match status" value="1"/>
</dbReference>
<keyword evidence="3 13" id="KW-0547">Nucleotide-binding</keyword>
<name>A0A1G8YV09_9LACT</name>
<dbReference type="Pfam" id="PF02559">
    <property type="entry name" value="CarD_TRCF_RID"/>
    <property type="match status" value="1"/>
</dbReference>
<comment type="similarity">
    <text evidence="10 13">In the N-terminal section; belongs to the UvrB family.</text>
</comment>
<evidence type="ECO:0000259" key="14">
    <source>
        <dbReference type="PROSITE" id="PS51192"/>
    </source>
</evidence>
<dbReference type="GO" id="GO:0005524">
    <property type="term" value="F:ATP binding"/>
    <property type="evidence" value="ECO:0007669"/>
    <property type="project" value="UniProtKB-UniRule"/>
</dbReference>
<keyword evidence="7 13" id="KW-0067">ATP-binding</keyword>
<keyword evidence="4 13" id="KW-0227">DNA damage</keyword>
<dbReference type="PROSITE" id="PS51192">
    <property type="entry name" value="HELICASE_ATP_BIND_1"/>
    <property type="match status" value="1"/>
</dbReference>
<organism evidence="16 17">
    <name type="scientific">Alkalibacterium thalassium</name>
    <dbReference type="NCBI Taxonomy" id="426701"/>
    <lineage>
        <taxon>Bacteria</taxon>
        <taxon>Bacillati</taxon>
        <taxon>Bacillota</taxon>
        <taxon>Bacilli</taxon>
        <taxon>Lactobacillales</taxon>
        <taxon>Carnobacteriaceae</taxon>
        <taxon>Alkalibacterium</taxon>
    </lineage>
</organism>
<evidence type="ECO:0000256" key="13">
    <source>
        <dbReference type="HAMAP-Rule" id="MF_00969"/>
    </source>
</evidence>
<dbReference type="InterPro" id="IPR001650">
    <property type="entry name" value="Helicase_C-like"/>
</dbReference>
<dbReference type="InterPro" id="IPR041471">
    <property type="entry name" value="UvrB_inter"/>
</dbReference>
<evidence type="ECO:0000256" key="12">
    <source>
        <dbReference type="ARBA" id="ARBA00070128"/>
    </source>
</evidence>
<protein>
    <recommendedName>
        <fullName evidence="12 13">Transcription-repair-coupling factor</fullName>
        <shortName evidence="13">TRCF</shortName>
        <ecNumber evidence="13">3.6.4.-</ecNumber>
    </recommendedName>
</protein>
<dbReference type="Pfam" id="PF00271">
    <property type="entry name" value="Helicase_C"/>
    <property type="match status" value="1"/>
</dbReference>
<dbReference type="Pfam" id="PF03461">
    <property type="entry name" value="TRCF"/>
    <property type="match status" value="1"/>
</dbReference>
<evidence type="ECO:0000256" key="7">
    <source>
        <dbReference type="ARBA" id="ARBA00022840"/>
    </source>
</evidence>
<dbReference type="Pfam" id="PF00270">
    <property type="entry name" value="DEAD"/>
    <property type="match status" value="1"/>
</dbReference>
<dbReference type="EC" id="3.6.4.-" evidence="13"/>
<comment type="subcellular location">
    <subcellularLocation>
        <location evidence="1 13">Cytoplasm</location>
    </subcellularLocation>
</comment>
<dbReference type="GO" id="GO:0003678">
    <property type="term" value="F:DNA helicase activity"/>
    <property type="evidence" value="ECO:0007669"/>
    <property type="project" value="TreeGrafter"/>
</dbReference>
<reference evidence="17" key="1">
    <citation type="submission" date="2016-10" db="EMBL/GenBank/DDBJ databases">
        <authorList>
            <person name="Varghese N."/>
            <person name="Submissions S."/>
        </authorList>
    </citation>
    <scope>NUCLEOTIDE SEQUENCE [LARGE SCALE GENOMIC DNA]</scope>
    <source>
        <strain evidence="17">DSM 19181</strain>
    </source>
</reference>
<sequence>MADLHTLISEKPSVKELFSQMGKKRKHLITGMAGSARTLVLKSLFEEESRQLVVVTQNVYHANQLITDLTGLIPDDQLFLFAVDDMIHAEMAVSSPESRAERVKALDFMLKNKPGVVVTSLAGARKLLPDPVLFAQAELLFSIGDEVELEQLQRKLAEMGYRREQKVSAPGEFSIRGGIIDVYPLTEEKPVRIELFDVEIDSLRYFDADTQRSEQNIETVKIIPATDTLLCIEEKDAIITRFEKALASSLKKTKDEDQQTNLNETVRDIIDTIKDETYSEELVRYADLLYKDKATLIDYASDDAIVVMDEYPRILENEARLEEEEGEWVTSQLSQGNILINQSFSKNFRDTLKGSELNQLYFSLFQKGMKGLRLDSIHAFQYRTMQKFFGQMNLVKTEMDRWLKQDYTVIVMTESEDRAEKVHQTLLNFEIPSTLSDRDHLKEGIIQVISGSVMTGFELPHEKIAVLTEKELFNRLPKKKPRRQNLSNAERLKSYSELDKGDYVVHVNHGIGQFMGMETMEIGGVHQDYLSVVYKDSSKLFIPVTQLNLLQKYVSSEGKSPKLNKLGGTSWAKTKKKVASQVEDIADELVELYAEREQRTGYAFSKDNAYQREFDDAFPYTETDDQLRSIREVKKDMEKDKPMDRLIVGDVGYGKTEVAMRAIFKAVQDGKQVAFLVPTTVLAQQHYNTMLERFADFPVEIGLLSRFRTGKQLKETVDGLKKGHIDVVVGTHRVLSKDIVFQDLGLLIVDEEQRFGVKHKERLKQLKSEVDVLTLTATPIPRTLHMSMLGVRDLSVIETPPANRYPVQTYVMEMNGAVVAESIKREMARGGQAFYLHNRVSTIEQRVDELQQLVPEARIAHAHGQMTEVQLENILYQFIQGEYDLLVTTTIIETGVDIPNVNTLIVEDADRMGLSQLYQLRGRVGRSSRIAYSYFMHQPNKILTEVSEKRLQAIKDFTELGSGFKIAMRDLAIRGAGNLLGQQQHGFIDSVGFDLYSQMLEEAVARKRGDKRHQKTVVEMDLSVDAYLPGTYVQDERQKIELYKRIRQFSSDEDYVELQDELIDRFGDYPQEVADLLSVGLLKMYSEQALIELIRRDGNNLTVVFSKAGTTRLPLPEVFKALKPITLKTDMQAEEKLTVAFKLTSRTSVNEWLDALVLFSKNTAEYLIEKEKREEEEQQKQSADPQK</sequence>
<dbReference type="GO" id="GO:0000716">
    <property type="term" value="P:transcription-coupled nucleotide-excision repair, DNA damage recognition"/>
    <property type="evidence" value="ECO:0007669"/>
    <property type="project" value="UniProtKB-UniRule"/>
</dbReference>
<dbReference type="InterPro" id="IPR047112">
    <property type="entry name" value="RecG/Mfd"/>
</dbReference>
<dbReference type="InterPro" id="IPR003711">
    <property type="entry name" value="CarD-like/TRCF_RID"/>
</dbReference>
<evidence type="ECO:0000313" key="16">
    <source>
        <dbReference type="EMBL" id="SDK05810.1"/>
    </source>
</evidence>
<dbReference type="InterPro" id="IPR004576">
    <property type="entry name" value="Mfd"/>
</dbReference>
<dbReference type="HAMAP" id="MF_00969">
    <property type="entry name" value="TRCF"/>
    <property type="match status" value="1"/>
</dbReference>
<keyword evidence="6" id="KW-0347">Helicase</keyword>
<dbReference type="Gene3D" id="3.90.1150.50">
    <property type="entry name" value="Transcription-repair-coupling factor, D7 domain"/>
    <property type="match status" value="1"/>
</dbReference>
<dbReference type="GO" id="GO:0006355">
    <property type="term" value="P:regulation of DNA-templated transcription"/>
    <property type="evidence" value="ECO:0007669"/>
    <property type="project" value="UniProtKB-UniRule"/>
</dbReference>
<gene>
    <name evidence="13" type="primary">mfd</name>
    <name evidence="16" type="ORF">SAMN04488098_101112</name>
</gene>
<evidence type="ECO:0000256" key="8">
    <source>
        <dbReference type="ARBA" id="ARBA00023125"/>
    </source>
</evidence>
<dbReference type="InterPro" id="IPR005118">
    <property type="entry name" value="TRCF_C"/>
</dbReference>
<dbReference type="Gene3D" id="3.40.50.11180">
    <property type="match status" value="1"/>
</dbReference>
<dbReference type="Pfam" id="PF17757">
    <property type="entry name" value="UvrB_inter"/>
    <property type="match status" value="1"/>
</dbReference>
<dbReference type="Gene3D" id="3.30.2060.10">
    <property type="entry name" value="Penicillin-binding protein 1b domain"/>
    <property type="match status" value="1"/>
</dbReference>
<evidence type="ECO:0000256" key="9">
    <source>
        <dbReference type="ARBA" id="ARBA00023204"/>
    </source>
</evidence>
<evidence type="ECO:0000259" key="15">
    <source>
        <dbReference type="PROSITE" id="PS51194"/>
    </source>
</evidence>
<keyword evidence="8 13" id="KW-0238">DNA-binding</keyword>
<evidence type="ECO:0000256" key="3">
    <source>
        <dbReference type="ARBA" id="ARBA00022741"/>
    </source>
</evidence>
<dbReference type="SMART" id="SM00490">
    <property type="entry name" value="HELICc"/>
    <property type="match status" value="1"/>
</dbReference>
<dbReference type="InterPro" id="IPR027417">
    <property type="entry name" value="P-loop_NTPase"/>
</dbReference>
<dbReference type="GO" id="GO:0005737">
    <property type="term" value="C:cytoplasm"/>
    <property type="evidence" value="ECO:0007669"/>
    <property type="project" value="UniProtKB-SubCell"/>
</dbReference>
<dbReference type="CDD" id="cd17991">
    <property type="entry name" value="DEXHc_TRCF"/>
    <property type="match status" value="1"/>
</dbReference>
<dbReference type="InterPro" id="IPR037235">
    <property type="entry name" value="TRCF-like_C_D7"/>
</dbReference>
<dbReference type="Gene3D" id="2.40.10.170">
    <property type="match status" value="1"/>
</dbReference>
<dbReference type="Gene3D" id="3.40.50.300">
    <property type="entry name" value="P-loop containing nucleotide triphosphate hydrolases"/>
    <property type="match status" value="2"/>
</dbReference>
<evidence type="ECO:0000256" key="11">
    <source>
        <dbReference type="ARBA" id="ARBA00061399"/>
    </source>
</evidence>
<evidence type="ECO:0000256" key="2">
    <source>
        <dbReference type="ARBA" id="ARBA00022490"/>
    </source>
</evidence>
<dbReference type="PROSITE" id="PS51194">
    <property type="entry name" value="HELICASE_CTER"/>
    <property type="match status" value="1"/>
</dbReference>
<evidence type="ECO:0000256" key="6">
    <source>
        <dbReference type="ARBA" id="ARBA00022806"/>
    </source>
</evidence>
<dbReference type="PANTHER" id="PTHR47964:SF1">
    <property type="entry name" value="ATP-DEPENDENT DNA HELICASE HOMOLOG RECG, CHLOROPLASTIC"/>
    <property type="match status" value="1"/>
</dbReference>
<accession>A0A1G8YV09</accession>
<dbReference type="SMART" id="SM00487">
    <property type="entry name" value="DEXDc"/>
    <property type="match status" value="1"/>
</dbReference>
<evidence type="ECO:0000256" key="5">
    <source>
        <dbReference type="ARBA" id="ARBA00022801"/>
    </source>
</evidence>
<dbReference type="InterPro" id="IPR036101">
    <property type="entry name" value="CarD-like/TRCF_RID_sf"/>
</dbReference>
<comment type="function">
    <text evidence="13">Couples transcription and DNA repair by recognizing RNA polymerase (RNAP) stalled at DNA lesions. Mediates ATP-dependent release of RNAP and its truncated transcript from the DNA, and recruitment of nucleotide excision repair machinery to the damaged site.</text>
</comment>
<dbReference type="NCBIfam" id="TIGR00580">
    <property type="entry name" value="mfd"/>
    <property type="match status" value="1"/>
</dbReference>
<dbReference type="EMBL" id="FNFK01000011">
    <property type="protein sequence ID" value="SDK05810.1"/>
    <property type="molecule type" value="Genomic_DNA"/>
</dbReference>
<dbReference type="SMART" id="SM01058">
    <property type="entry name" value="CarD_TRCF"/>
    <property type="match status" value="1"/>
</dbReference>
<evidence type="ECO:0000313" key="17">
    <source>
        <dbReference type="Proteomes" id="UP000199433"/>
    </source>
</evidence>
<dbReference type="PANTHER" id="PTHR47964">
    <property type="entry name" value="ATP-DEPENDENT DNA HELICASE HOMOLOG RECG, CHLOROPLASTIC"/>
    <property type="match status" value="1"/>
</dbReference>
<dbReference type="SUPFAM" id="SSF52540">
    <property type="entry name" value="P-loop containing nucleoside triphosphate hydrolases"/>
    <property type="match status" value="4"/>
</dbReference>
<dbReference type="GO" id="GO:0003684">
    <property type="term" value="F:damaged DNA binding"/>
    <property type="evidence" value="ECO:0007669"/>
    <property type="project" value="InterPro"/>
</dbReference>
<keyword evidence="5 13" id="KW-0378">Hydrolase</keyword>
<keyword evidence="2 13" id="KW-0963">Cytoplasm</keyword>
<evidence type="ECO:0000256" key="10">
    <source>
        <dbReference type="ARBA" id="ARBA00061104"/>
    </source>
</evidence>
<dbReference type="Proteomes" id="UP000199433">
    <property type="component" value="Unassembled WGS sequence"/>
</dbReference>
<dbReference type="InterPro" id="IPR011545">
    <property type="entry name" value="DEAD/DEAH_box_helicase_dom"/>
</dbReference>
<proteinExistence type="inferred from homology"/>
<dbReference type="InterPro" id="IPR014001">
    <property type="entry name" value="Helicase_ATP-bd"/>
</dbReference>
<keyword evidence="9 13" id="KW-0234">DNA repair</keyword>
<keyword evidence="17" id="KW-1185">Reference proteome</keyword>
<dbReference type="SUPFAM" id="SSF143517">
    <property type="entry name" value="TRCF domain-like"/>
    <property type="match status" value="1"/>
</dbReference>
<dbReference type="AlphaFoldDB" id="A0A1G8YV09"/>
<dbReference type="GO" id="GO:0016787">
    <property type="term" value="F:hydrolase activity"/>
    <property type="evidence" value="ECO:0007669"/>
    <property type="project" value="UniProtKB-KW"/>
</dbReference>
<dbReference type="SMART" id="SM00982">
    <property type="entry name" value="TRCF"/>
    <property type="match status" value="1"/>
</dbReference>
<evidence type="ECO:0000256" key="1">
    <source>
        <dbReference type="ARBA" id="ARBA00004496"/>
    </source>
</evidence>
<dbReference type="STRING" id="426701.SAMN04488098_101112"/>
<dbReference type="SUPFAM" id="SSF141259">
    <property type="entry name" value="CarD-like"/>
    <property type="match status" value="1"/>
</dbReference>
<evidence type="ECO:0000256" key="4">
    <source>
        <dbReference type="ARBA" id="ARBA00022763"/>
    </source>
</evidence>